<sequence length="315" mass="33193">MVTRVALVTGATGGVGRTLVPLLRAHGWKVRATGRTPRGDDGDILPIDLTQPLPPALCDGIDTVFHLAARSSPWGPRAAFAAINHDATRRLATAARDAGCRRFVHVSTPSIYVTTTDRIAITEYDAPAARFTNAYAATKWQAEAAVRDVGIPATILRPHAIVGPHDTVLLPRLLRAIERGRVPLPSGGRALVELTDVRDVAAALVAAADAPPTIANLSGGAALTVRAVVDRIAARLSRPVRIVALPRPVAMAAAAALEGAAQLTGREPLLTRYTVAALGWSRTFDLSHARDALGWAPAITPEEAIDHALDARCAR</sequence>
<dbReference type="AlphaFoldDB" id="A0A2A4HY83"/>
<name>A0A2A4HY83_9SPHN</name>
<protein>
    <submittedName>
        <fullName evidence="2">Epimerase</fullName>
    </submittedName>
</protein>
<dbReference type="Pfam" id="PF01370">
    <property type="entry name" value="Epimerase"/>
    <property type="match status" value="1"/>
</dbReference>
<gene>
    <name evidence="2" type="ORF">COA17_06025</name>
</gene>
<feature type="domain" description="NAD-dependent epimerase/dehydratase" evidence="1">
    <location>
        <begin position="6"/>
        <end position="211"/>
    </location>
</feature>
<dbReference type="SUPFAM" id="SSF51735">
    <property type="entry name" value="NAD(P)-binding Rossmann-fold domains"/>
    <property type="match status" value="1"/>
</dbReference>
<proteinExistence type="predicted"/>
<dbReference type="InterPro" id="IPR036291">
    <property type="entry name" value="NAD(P)-bd_dom_sf"/>
</dbReference>
<dbReference type="PANTHER" id="PTHR48079:SF6">
    <property type="entry name" value="NAD(P)-BINDING DOMAIN-CONTAINING PROTEIN-RELATED"/>
    <property type="match status" value="1"/>
</dbReference>
<dbReference type="InterPro" id="IPR001509">
    <property type="entry name" value="Epimerase_deHydtase"/>
</dbReference>
<dbReference type="EMBL" id="NWVD01000002">
    <property type="protein sequence ID" value="PCG09842.1"/>
    <property type="molecule type" value="Genomic_DNA"/>
</dbReference>
<organism evidence="2 3">
    <name type="scientific">Sphingomonas ginsenosidimutans</name>
    <dbReference type="NCBI Taxonomy" id="862134"/>
    <lineage>
        <taxon>Bacteria</taxon>
        <taxon>Pseudomonadati</taxon>
        <taxon>Pseudomonadota</taxon>
        <taxon>Alphaproteobacteria</taxon>
        <taxon>Sphingomonadales</taxon>
        <taxon>Sphingomonadaceae</taxon>
        <taxon>Sphingomonas</taxon>
    </lineage>
</organism>
<comment type="caution">
    <text evidence="2">The sequence shown here is derived from an EMBL/GenBank/DDBJ whole genome shotgun (WGS) entry which is preliminary data.</text>
</comment>
<keyword evidence="3" id="KW-1185">Reference proteome</keyword>
<dbReference type="Proteomes" id="UP000218784">
    <property type="component" value="Unassembled WGS sequence"/>
</dbReference>
<reference evidence="2 3" key="1">
    <citation type="submission" date="2017-09" db="EMBL/GenBank/DDBJ databases">
        <title>Sphingomonas ginsenosidimutans KACC 14949, whole genome shotgun sequence.</title>
        <authorList>
            <person name="Feng G."/>
            <person name="Zhu H."/>
        </authorList>
    </citation>
    <scope>NUCLEOTIDE SEQUENCE [LARGE SCALE GENOMIC DNA]</scope>
    <source>
        <strain evidence="2 3">KACC 14949</strain>
    </source>
</reference>
<evidence type="ECO:0000313" key="2">
    <source>
        <dbReference type="EMBL" id="PCG09842.1"/>
    </source>
</evidence>
<dbReference type="Gene3D" id="3.40.50.720">
    <property type="entry name" value="NAD(P)-binding Rossmann-like Domain"/>
    <property type="match status" value="1"/>
</dbReference>
<dbReference type="InterPro" id="IPR051783">
    <property type="entry name" value="NAD(P)-dependent_oxidoreduct"/>
</dbReference>
<evidence type="ECO:0000259" key="1">
    <source>
        <dbReference type="Pfam" id="PF01370"/>
    </source>
</evidence>
<dbReference type="GO" id="GO:0004029">
    <property type="term" value="F:aldehyde dehydrogenase (NAD+) activity"/>
    <property type="evidence" value="ECO:0007669"/>
    <property type="project" value="TreeGrafter"/>
</dbReference>
<evidence type="ECO:0000313" key="3">
    <source>
        <dbReference type="Proteomes" id="UP000218784"/>
    </source>
</evidence>
<dbReference type="PANTHER" id="PTHR48079">
    <property type="entry name" value="PROTEIN YEEZ"/>
    <property type="match status" value="1"/>
</dbReference>
<accession>A0A2A4HY83</accession>
<dbReference type="GO" id="GO:0005737">
    <property type="term" value="C:cytoplasm"/>
    <property type="evidence" value="ECO:0007669"/>
    <property type="project" value="TreeGrafter"/>
</dbReference>